<evidence type="ECO:0008006" key="4">
    <source>
        <dbReference type="Google" id="ProtNLM"/>
    </source>
</evidence>
<evidence type="ECO:0000313" key="2">
    <source>
        <dbReference type="EMBL" id="PTM58516.1"/>
    </source>
</evidence>
<dbReference type="OrthoDB" id="2381377at2"/>
<evidence type="ECO:0000256" key="1">
    <source>
        <dbReference type="SAM" id="Coils"/>
    </source>
</evidence>
<dbReference type="AlphaFoldDB" id="A0A2T4Z9E7"/>
<sequence length="144" mass="16865">MEHHTDRLRRDLAFIQGLMEGNSEWGKRPESTVLKKMLAVLDELAEENEQLQLRLSELEEYVEAVDEDLNELELILYDEEQRGDEEEEDVGYWEMECPYCHQQVLIDDEYLGDEEVDIVCPQCERGLLADDQGEQSEDQSVVQQ</sequence>
<keyword evidence="1" id="KW-0175">Coiled coil</keyword>
<dbReference type="NCBIfam" id="NF045650">
    <property type="entry name" value="CD1247_Nterm"/>
    <property type="match status" value="1"/>
</dbReference>
<dbReference type="Proteomes" id="UP000241639">
    <property type="component" value="Unassembled WGS sequence"/>
</dbReference>
<proteinExistence type="predicted"/>
<dbReference type="InterPro" id="IPR054688">
    <property type="entry name" value="CD1247_N"/>
</dbReference>
<reference evidence="2 3" key="1">
    <citation type="submission" date="2018-04" db="EMBL/GenBank/DDBJ databases">
        <title>Genomic Encyclopedia of Archaeal and Bacterial Type Strains, Phase II (KMG-II): from individual species to whole genera.</title>
        <authorList>
            <person name="Goeker M."/>
        </authorList>
    </citation>
    <scope>NUCLEOTIDE SEQUENCE [LARGE SCALE GENOMIC DNA]</scope>
    <source>
        <strain evidence="2 3">DSM 45169</strain>
    </source>
</reference>
<comment type="caution">
    <text evidence="2">The sequence shown here is derived from an EMBL/GenBank/DDBJ whole genome shotgun (WGS) entry which is preliminary data.</text>
</comment>
<gene>
    <name evidence="2" type="ORF">C8J48_1101</name>
</gene>
<keyword evidence="3" id="KW-1185">Reference proteome</keyword>
<dbReference type="RefSeq" id="WP_107725313.1">
    <property type="nucleotide sequence ID" value="NZ_PZZP01000001.1"/>
</dbReference>
<name>A0A2T4Z9E7_9BACL</name>
<dbReference type="EMBL" id="PZZP01000001">
    <property type="protein sequence ID" value="PTM58516.1"/>
    <property type="molecule type" value="Genomic_DNA"/>
</dbReference>
<evidence type="ECO:0000313" key="3">
    <source>
        <dbReference type="Proteomes" id="UP000241639"/>
    </source>
</evidence>
<organism evidence="2 3">
    <name type="scientific">Desmospora activa DSM 45169</name>
    <dbReference type="NCBI Taxonomy" id="1121389"/>
    <lineage>
        <taxon>Bacteria</taxon>
        <taxon>Bacillati</taxon>
        <taxon>Bacillota</taxon>
        <taxon>Bacilli</taxon>
        <taxon>Bacillales</taxon>
        <taxon>Thermoactinomycetaceae</taxon>
        <taxon>Desmospora</taxon>
    </lineage>
</organism>
<feature type="coiled-coil region" evidence="1">
    <location>
        <begin position="34"/>
        <end position="75"/>
    </location>
</feature>
<accession>A0A2T4Z9E7</accession>
<protein>
    <recommendedName>
        <fullName evidence="4">AraC family transcriptional regulator</fullName>
    </recommendedName>
</protein>